<dbReference type="CDD" id="cd03319">
    <property type="entry name" value="L-Ala-DL-Glu_epimerase"/>
    <property type="match status" value="1"/>
</dbReference>
<dbReference type="GO" id="GO:0016855">
    <property type="term" value="F:racemase and epimerase activity, acting on amino acids and derivatives"/>
    <property type="evidence" value="ECO:0007669"/>
    <property type="project" value="UniProtKB-UniRule"/>
</dbReference>
<dbReference type="Pfam" id="PF13378">
    <property type="entry name" value="MR_MLE_C"/>
    <property type="match status" value="1"/>
</dbReference>
<dbReference type="SUPFAM" id="SSF54826">
    <property type="entry name" value="Enolase N-terminal domain-like"/>
    <property type="match status" value="1"/>
</dbReference>
<feature type="domain" description="Mandelate racemase/muconate lactonizing enzyme C-terminal" evidence="8">
    <location>
        <begin position="136"/>
        <end position="225"/>
    </location>
</feature>
<dbReference type="GO" id="GO:0009063">
    <property type="term" value="P:amino acid catabolic process"/>
    <property type="evidence" value="ECO:0007669"/>
    <property type="project" value="InterPro"/>
</dbReference>
<comment type="caution">
    <text evidence="9">The sequence shown here is derived from an EMBL/GenBank/DDBJ whole genome shotgun (WGS) entry which is preliminary data.</text>
</comment>
<dbReference type="InterPro" id="IPR034603">
    <property type="entry name" value="Dipeptide_epimerase"/>
</dbReference>
<dbReference type="Proteomes" id="UP000192796">
    <property type="component" value="Unassembled WGS sequence"/>
</dbReference>
<feature type="active site" description="Proton acceptor; specific for (R)-substrate epimerization" evidence="5">
    <location>
        <position position="154"/>
    </location>
</feature>
<dbReference type="InterPro" id="IPR013342">
    <property type="entry name" value="Mandelate_racemase_C"/>
</dbReference>
<keyword evidence="4 7" id="KW-0413">Isomerase</keyword>
<reference evidence="9 10" key="1">
    <citation type="submission" date="2016-03" db="EMBL/GenBank/DDBJ databases">
        <title>Niastella vici sp. nov., isolated from farmland soil.</title>
        <authorList>
            <person name="Chen L."/>
            <person name="Wang D."/>
            <person name="Yang S."/>
            <person name="Wang G."/>
        </authorList>
    </citation>
    <scope>NUCLEOTIDE SEQUENCE [LARGE SCALE GENOMIC DNA]</scope>
    <source>
        <strain evidence="9 10">DJ57</strain>
    </source>
</reference>
<dbReference type="RefSeq" id="WP_081155192.1">
    <property type="nucleotide sequence ID" value="NZ_LVYD01000102.1"/>
</dbReference>
<dbReference type="PANTHER" id="PTHR48080">
    <property type="entry name" value="D-GALACTONATE DEHYDRATASE-RELATED"/>
    <property type="match status" value="1"/>
</dbReference>
<keyword evidence="2 6" id="KW-0479">Metal-binding</keyword>
<feature type="binding site" evidence="6">
    <location>
        <position position="204"/>
    </location>
    <ligand>
        <name>Mg(2+)</name>
        <dbReference type="ChEBI" id="CHEBI:18420"/>
    </ligand>
</feature>
<feature type="active site" description="Proton acceptor; specific for (S)-substrate epimerization" evidence="5">
    <location>
        <position position="251"/>
    </location>
</feature>
<dbReference type="InterPro" id="IPR034593">
    <property type="entry name" value="DgoD-like"/>
</dbReference>
<dbReference type="InterPro" id="IPR029065">
    <property type="entry name" value="Enolase_C-like"/>
</dbReference>
<evidence type="ECO:0000259" key="8">
    <source>
        <dbReference type="SMART" id="SM00922"/>
    </source>
</evidence>
<name>A0A1V9FI60_9BACT</name>
<comment type="cofactor">
    <cofactor evidence="6 7">
        <name>Mg(2+)</name>
        <dbReference type="ChEBI" id="CHEBI:18420"/>
    </cofactor>
    <text evidence="6 7">Binds 1 Mg(2+) ion per subunit.</text>
</comment>
<keyword evidence="10" id="KW-1185">Reference proteome</keyword>
<dbReference type="STRING" id="1703345.A3860_06900"/>
<evidence type="ECO:0000256" key="2">
    <source>
        <dbReference type="ARBA" id="ARBA00022723"/>
    </source>
</evidence>
<feature type="binding site" evidence="6">
    <location>
        <position position="229"/>
    </location>
    <ligand>
        <name>Mg(2+)</name>
        <dbReference type="ChEBI" id="CHEBI:18420"/>
    </ligand>
</feature>
<dbReference type="Gene3D" id="3.30.390.10">
    <property type="entry name" value="Enolase-like, N-terminal domain"/>
    <property type="match status" value="1"/>
</dbReference>
<dbReference type="SFLD" id="SFLDS00001">
    <property type="entry name" value="Enolase"/>
    <property type="match status" value="1"/>
</dbReference>
<gene>
    <name evidence="9" type="ORF">A3860_06900</name>
</gene>
<evidence type="ECO:0000313" key="9">
    <source>
        <dbReference type="EMBL" id="OQP58053.1"/>
    </source>
</evidence>
<dbReference type="SUPFAM" id="SSF51604">
    <property type="entry name" value="Enolase C-terminal domain-like"/>
    <property type="match status" value="1"/>
</dbReference>
<evidence type="ECO:0000256" key="6">
    <source>
        <dbReference type="PIRSR" id="PIRSR634603-3"/>
    </source>
</evidence>
<evidence type="ECO:0000256" key="3">
    <source>
        <dbReference type="ARBA" id="ARBA00022842"/>
    </source>
</evidence>
<organism evidence="9 10">
    <name type="scientific">Niastella vici</name>
    <dbReference type="NCBI Taxonomy" id="1703345"/>
    <lineage>
        <taxon>Bacteria</taxon>
        <taxon>Pseudomonadati</taxon>
        <taxon>Bacteroidota</taxon>
        <taxon>Chitinophagia</taxon>
        <taxon>Chitinophagales</taxon>
        <taxon>Chitinophagaceae</taxon>
        <taxon>Niastella</taxon>
    </lineage>
</organism>
<dbReference type="PROSITE" id="PS00909">
    <property type="entry name" value="MR_MLE_2"/>
    <property type="match status" value="1"/>
</dbReference>
<dbReference type="InterPro" id="IPR018110">
    <property type="entry name" value="Mandel_Rmase/mucon_lact_enz_CS"/>
</dbReference>
<dbReference type="InterPro" id="IPR013341">
    <property type="entry name" value="Mandelate_racemase_N_dom"/>
</dbReference>
<dbReference type="AlphaFoldDB" id="A0A1V9FI60"/>
<evidence type="ECO:0000256" key="4">
    <source>
        <dbReference type="ARBA" id="ARBA00023235"/>
    </source>
</evidence>
<keyword evidence="3 6" id="KW-0460">Magnesium</keyword>
<dbReference type="EMBL" id="LVYD01000102">
    <property type="protein sequence ID" value="OQP58053.1"/>
    <property type="molecule type" value="Genomic_DNA"/>
</dbReference>
<proteinExistence type="inferred from homology"/>
<evidence type="ECO:0000256" key="5">
    <source>
        <dbReference type="PIRSR" id="PIRSR634603-1"/>
    </source>
</evidence>
<dbReference type="Gene3D" id="3.20.20.120">
    <property type="entry name" value="Enolase-like C-terminal domain"/>
    <property type="match status" value="1"/>
</dbReference>
<evidence type="ECO:0000256" key="1">
    <source>
        <dbReference type="ARBA" id="ARBA00008031"/>
    </source>
</evidence>
<dbReference type="InterPro" id="IPR029017">
    <property type="entry name" value="Enolase-like_N"/>
</dbReference>
<dbReference type="OrthoDB" id="9775391at2"/>
<dbReference type="GO" id="GO:0000287">
    <property type="term" value="F:magnesium ion binding"/>
    <property type="evidence" value="ECO:0007669"/>
    <property type="project" value="UniProtKB-ARBA"/>
</dbReference>
<protein>
    <recommendedName>
        <fullName evidence="7">Dipeptide epimerase</fullName>
        <ecNumber evidence="7">5.1.1.-</ecNumber>
    </recommendedName>
</protein>
<comment type="similarity">
    <text evidence="1 7">Belongs to the mandelate racemase/muconate lactonizing enzyme family.</text>
</comment>
<dbReference type="InterPro" id="IPR036849">
    <property type="entry name" value="Enolase-like_C_sf"/>
</dbReference>
<accession>A0A1V9FI60</accession>
<dbReference type="EC" id="5.1.1.-" evidence="7"/>
<dbReference type="SFLD" id="SFLDG00180">
    <property type="entry name" value="muconate_cycloisomerase"/>
    <property type="match status" value="1"/>
</dbReference>
<evidence type="ECO:0000313" key="10">
    <source>
        <dbReference type="Proteomes" id="UP000192796"/>
    </source>
</evidence>
<evidence type="ECO:0000256" key="7">
    <source>
        <dbReference type="RuleBase" id="RU366006"/>
    </source>
</evidence>
<dbReference type="SMART" id="SM00922">
    <property type="entry name" value="MR_MLE"/>
    <property type="match status" value="1"/>
</dbReference>
<feature type="binding site" evidence="6">
    <location>
        <position position="178"/>
    </location>
    <ligand>
        <name>Mg(2+)</name>
        <dbReference type="ChEBI" id="CHEBI:18420"/>
    </ligand>
</feature>
<dbReference type="Pfam" id="PF02746">
    <property type="entry name" value="MR_MLE_N"/>
    <property type="match status" value="1"/>
</dbReference>
<dbReference type="PANTHER" id="PTHR48080:SF3">
    <property type="entry name" value="ENOLASE SUPERFAMILY MEMBER DDB_G0284701"/>
    <property type="match status" value="1"/>
</dbReference>
<sequence length="342" mass="38613">MKVAYKTFNLPFRYPFTISKGTKTHQPSLVVQLEFRGVVGYGEAPAITYYNIPVEKMVADLEQKKLFVEKFAFTDPERYWHYLHHLYPQNNFLVCALDMAAWDLYGKIRQQPLYKLWNTDIEKAPATDYTIGIDTIEKMVAKMQEKPWPIYKIKLGTDQDLEIVTALRKHTNAIFRVDANAAWTAGEALEKLPVLRDLGVEFVEQPLAKDDWEGMKRLYHESPLPLIADESCVTEADVKKCHGYFHGINIKLTKCSGITPARRMIAEARSLNLQVMVGSMNESTIGSAAIAHLSPLLDYVDMDGPLLLAEDIATGIQFNHGKIICSDKPGLGVEVTDKSAFL</sequence>